<dbReference type="PANTHER" id="PTHR34039:SF1">
    <property type="entry name" value="UPF0102 PROTEIN YRAN"/>
    <property type="match status" value="1"/>
</dbReference>
<reference evidence="3 4" key="1">
    <citation type="submission" date="2020-04" db="EMBL/GenBank/DDBJ databases">
        <title>Usitatibacter rugosus gen. nov., sp. nov. and Usitatibacter palustris sp. nov., novel members of Usitatibacteraceae fam. nov. within the order Nitrosomonadales isolated from soil.</title>
        <authorList>
            <person name="Huber K.J."/>
            <person name="Neumann-Schaal M."/>
            <person name="Geppert A."/>
            <person name="Luckner M."/>
            <person name="Wanner G."/>
            <person name="Overmann J."/>
        </authorList>
    </citation>
    <scope>NUCLEOTIDE SEQUENCE [LARGE SCALE GENOMIC DNA]</scope>
    <source>
        <strain evidence="3 4">0125_3</strain>
    </source>
</reference>
<name>A0A6M4GTI1_9PROT</name>
<dbReference type="NCBIfam" id="TIGR00252">
    <property type="entry name" value="YraN family protein"/>
    <property type="match status" value="1"/>
</dbReference>
<sequence length="124" mass="13822">MPRVATGRRTARQVDGVAAEDRAAQHLADHGLVILARNFRTRFGEVDLIARDEGTLVFVEVRRRLSSARWGGALESVGPLKQRRLVAAARIYLSRLPSEPPCRFDVVALEGEECIWVRDAFVIA</sequence>
<dbReference type="HAMAP" id="MF_00048">
    <property type="entry name" value="UPF0102"/>
    <property type="match status" value="1"/>
</dbReference>
<organism evidence="3 4">
    <name type="scientific">Usitatibacter rugosus</name>
    <dbReference type="NCBI Taxonomy" id="2732067"/>
    <lineage>
        <taxon>Bacteria</taxon>
        <taxon>Pseudomonadati</taxon>
        <taxon>Pseudomonadota</taxon>
        <taxon>Betaproteobacteria</taxon>
        <taxon>Nitrosomonadales</taxon>
        <taxon>Usitatibacteraceae</taxon>
        <taxon>Usitatibacter</taxon>
    </lineage>
</organism>
<dbReference type="NCBIfam" id="NF009150">
    <property type="entry name" value="PRK12497.1-3"/>
    <property type="match status" value="1"/>
</dbReference>
<dbReference type="AlphaFoldDB" id="A0A6M4GTI1"/>
<dbReference type="EMBL" id="CP053069">
    <property type="protein sequence ID" value="QJR09603.1"/>
    <property type="molecule type" value="Genomic_DNA"/>
</dbReference>
<dbReference type="GO" id="GO:0003676">
    <property type="term" value="F:nucleic acid binding"/>
    <property type="evidence" value="ECO:0007669"/>
    <property type="project" value="InterPro"/>
</dbReference>
<comment type="similarity">
    <text evidence="1 2">Belongs to the UPF0102 family.</text>
</comment>
<dbReference type="InterPro" id="IPR011335">
    <property type="entry name" value="Restrct_endonuc-II-like"/>
</dbReference>
<dbReference type="InterPro" id="IPR003509">
    <property type="entry name" value="UPF0102_YraN-like"/>
</dbReference>
<dbReference type="Gene3D" id="3.40.1350.10">
    <property type="match status" value="1"/>
</dbReference>
<accession>A0A6M4GTI1</accession>
<dbReference type="CDD" id="cd20736">
    <property type="entry name" value="PoNe_Nuclease"/>
    <property type="match status" value="1"/>
</dbReference>
<dbReference type="KEGG" id="uru:DSM104443_00652"/>
<dbReference type="PANTHER" id="PTHR34039">
    <property type="entry name" value="UPF0102 PROTEIN YRAN"/>
    <property type="match status" value="1"/>
</dbReference>
<dbReference type="SUPFAM" id="SSF52980">
    <property type="entry name" value="Restriction endonuclease-like"/>
    <property type="match status" value="1"/>
</dbReference>
<gene>
    <name evidence="3" type="ORF">DSM104443_00652</name>
</gene>
<dbReference type="InterPro" id="IPR011856">
    <property type="entry name" value="tRNA_endonuc-like_dom_sf"/>
</dbReference>
<dbReference type="Proteomes" id="UP000501534">
    <property type="component" value="Chromosome"/>
</dbReference>
<evidence type="ECO:0000256" key="1">
    <source>
        <dbReference type="ARBA" id="ARBA00006738"/>
    </source>
</evidence>
<dbReference type="Pfam" id="PF02021">
    <property type="entry name" value="UPF0102"/>
    <property type="match status" value="1"/>
</dbReference>
<evidence type="ECO:0000313" key="3">
    <source>
        <dbReference type="EMBL" id="QJR09603.1"/>
    </source>
</evidence>
<protein>
    <recommendedName>
        <fullName evidence="2">UPF0102 protein DSM104443_00652</fullName>
    </recommendedName>
</protein>
<proteinExistence type="inferred from homology"/>
<evidence type="ECO:0000313" key="4">
    <source>
        <dbReference type="Proteomes" id="UP000501534"/>
    </source>
</evidence>
<keyword evidence="4" id="KW-1185">Reference proteome</keyword>
<evidence type="ECO:0000256" key="2">
    <source>
        <dbReference type="HAMAP-Rule" id="MF_00048"/>
    </source>
</evidence>
<dbReference type="RefSeq" id="WP_171089450.1">
    <property type="nucleotide sequence ID" value="NZ_CP053069.1"/>
</dbReference>